<evidence type="ECO:0000313" key="1">
    <source>
        <dbReference type="EMBL" id="GAK78075.1"/>
    </source>
</evidence>
<sequence length="123" mass="14320">MIYKGFRFIFTFSILLVITSCNPNNFKEKANQQFGDQHFKTAISLIELHKLREGSYPPSLDSLKYIGDWDKIIFTSVKYKKLDNGYQLDLTNGWIGKPKELSYPDEFWKGLGLVKSNMKKKSQ</sequence>
<dbReference type="EMBL" id="BBLG01000024">
    <property type="protein sequence ID" value="GAK78075.1"/>
    <property type="molecule type" value="Genomic_DNA"/>
</dbReference>
<protein>
    <recommendedName>
        <fullName evidence="3">Lipoprotein</fullName>
    </recommendedName>
</protein>
<dbReference type="RefSeq" id="WP_042272699.1">
    <property type="nucleotide sequence ID" value="NZ_JBDUVK010000152.1"/>
</dbReference>
<organism evidence="1 2">
    <name type="scientific">Nonlabens ulvanivorans</name>
    <name type="common">Persicivirga ulvanivorans</name>
    <dbReference type="NCBI Taxonomy" id="906888"/>
    <lineage>
        <taxon>Bacteria</taxon>
        <taxon>Pseudomonadati</taxon>
        <taxon>Bacteroidota</taxon>
        <taxon>Flavobacteriia</taxon>
        <taxon>Flavobacteriales</taxon>
        <taxon>Flavobacteriaceae</taxon>
        <taxon>Nonlabens</taxon>
    </lineage>
</organism>
<proteinExistence type="predicted"/>
<reference evidence="1 2" key="1">
    <citation type="journal article" date="2014" name="Genome Announc.">
        <title>Draft Genome Sequences of Marine Flavobacterium Nonlabens Strains NR17, NR24, NR27, NR32, NR33, and Ara13.</title>
        <authorList>
            <person name="Nakanishi M."/>
            <person name="Meirelles P."/>
            <person name="Suzuki R."/>
            <person name="Takatani N."/>
            <person name="Mino S."/>
            <person name="Suda W."/>
            <person name="Oshima K."/>
            <person name="Hattori M."/>
            <person name="Ohkuma M."/>
            <person name="Hosokawa M."/>
            <person name="Miyashita K."/>
            <person name="Thompson F.L."/>
            <person name="Niwa A."/>
            <person name="Sawabe T."/>
            <person name="Sawabe T."/>
        </authorList>
    </citation>
    <scope>NUCLEOTIDE SEQUENCE [LARGE SCALE GENOMIC DNA]</scope>
    <source>
        <strain evidence="2">JCM19296</strain>
    </source>
</reference>
<comment type="caution">
    <text evidence="1">The sequence shown here is derived from an EMBL/GenBank/DDBJ whole genome shotgun (WGS) entry which is preliminary data.</text>
</comment>
<evidence type="ECO:0000313" key="2">
    <source>
        <dbReference type="Proteomes" id="UP000028980"/>
    </source>
</evidence>
<evidence type="ECO:0008006" key="3">
    <source>
        <dbReference type="Google" id="ProtNLM"/>
    </source>
</evidence>
<dbReference type="PROSITE" id="PS51257">
    <property type="entry name" value="PROKAR_LIPOPROTEIN"/>
    <property type="match status" value="1"/>
</dbReference>
<gene>
    <name evidence="1" type="ORF">JCM19296_3684</name>
</gene>
<accession>A0A081DGM9</accession>
<dbReference type="Proteomes" id="UP000028980">
    <property type="component" value="Unassembled WGS sequence"/>
</dbReference>
<dbReference type="AlphaFoldDB" id="A0A081DGM9"/>
<name>A0A081DGM9_NONUL</name>